<evidence type="ECO:0000256" key="1">
    <source>
        <dbReference type="SAM" id="MobiDB-lite"/>
    </source>
</evidence>
<sequence>MHILVLQPAAKKKSMAERQRLGRAWDSAMCDLGITHFHPFPTIQLEHLTQLRQAEEAADSRSRKAPDRMPWPLAGRDGADSHSGEAPSRPMPLTVTPSKDGNEWLWGKKGRGTPGEREEEREAETAAVWQKRLQALLRTVEETIKNAPNIKYCDEDRNYRQPIIKIWSSRRVLLAIRRLICHKQNFATTMNIILQFTGLSES</sequence>
<protein>
    <submittedName>
        <fullName evidence="2">Uncharacterized protein</fullName>
    </submittedName>
</protein>
<dbReference type="Proteomes" id="UP000233556">
    <property type="component" value="Unassembled WGS sequence"/>
</dbReference>
<feature type="compositionally biased region" description="Basic and acidic residues" evidence="1">
    <location>
        <begin position="54"/>
        <end position="67"/>
    </location>
</feature>
<accession>A0A2I0U9R2</accession>
<feature type="region of interest" description="Disordered" evidence="1">
    <location>
        <begin position="54"/>
        <end position="121"/>
    </location>
</feature>
<gene>
    <name evidence="2" type="ORF">llap_6902</name>
</gene>
<reference evidence="3" key="1">
    <citation type="submission" date="2017-11" db="EMBL/GenBank/DDBJ databases">
        <authorList>
            <person name="Lima N.C."/>
            <person name="Parody-Merino A.M."/>
            <person name="Battley P.F."/>
            <person name="Fidler A.E."/>
            <person name="Prosdocimi F."/>
        </authorList>
    </citation>
    <scope>NUCLEOTIDE SEQUENCE [LARGE SCALE GENOMIC DNA]</scope>
</reference>
<dbReference type="AlphaFoldDB" id="A0A2I0U9R2"/>
<proteinExistence type="predicted"/>
<keyword evidence="3" id="KW-1185">Reference proteome</keyword>
<organism evidence="2 3">
    <name type="scientific">Limosa lapponica baueri</name>
    <dbReference type="NCBI Taxonomy" id="1758121"/>
    <lineage>
        <taxon>Eukaryota</taxon>
        <taxon>Metazoa</taxon>
        <taxon>Chordata</taxon>
        <taxon>Craniata</taxon>
        <taxon>Vertebrata</taxon>
        <taxon>Euteleostomi</taxon>
        <taxon>Archelosauria</taxon>
        <taxon>Archosauria</taxon>
        <taxon>Dinosauria</taxon>
        <taxon>Saurischia</taxon>
        <taxon>Theropoda</taxon>
        <taxon>Coelurosauria</taxon>
        <taxon>Aves</taxon>
        <taxon>Neognathae</taxon>
        <taxon>Neoaves</taxon>
        <taxon>Charadriiformes</taxon>
        <taxon>Scolopacidae</taxon>
        <taxon>Limosa</taxon>
    </lineage>
</organism>
<reference evidence="3" key="2">
    <citation type="submission" date="2017-12" db="EMBL/GenBank/DDBJ databases">
        <title>Genome sequence of the Bar-tailed Godwit (Limosa lapponica baueri).</title>
        <authorList>
            <person name="Lima N.C.B."/>
            <person name="Parody-Merino A.M."/>
            <person name="Battley P.F."/>
            <person name="Fidler A.E."/>
            <person name="Prosdocimi F."/>
        </authorList>
    </citation>
    <scope>NUCLEOTIDE SEQUENCE [LARGE SCALE GENOMIC DNA]</scope>
</reference>
<evidence type="ECO:0000313" key="3">
    <source>
        <dbReference type="Proteomes" id="UP000233556"/>
    </source>
</evidence>
<evidence type="ECO:0000313" key="2">
    <source>
        <dbReference type="EMBL" id="PKU42799.1"/>
    </source>
</evidence>
<name>A0A2I0U9R2_LIMLA</name>
<dbReference type="EMBL" id="KZ505959">
    <property type="protein sequence ID" value="PKU42799.1"/>
    <property type="molecule type" value="Genomic_DNA"/>
</dbReference>